<dbReference type="AlphaFoldDB" id="A0A3B7MPD9"/>
<evidence type="ECO:0000313" key="2">
    <source>
        <dbReference type="Proteomes" id="UP000263900"/>
    </source>
</evidence>
<name>A0A3B7MPD9_9BACT</name>
<dbReference type="Proteomes" id="UP000263900">
    <property type="component" value="Chromosome"/>
</dbReference>
<protein>
    <submittedName>
        <fullName evidence="1">Uncharacterized protein</fullName>
    </submittedName>
</protein>
<evidence type="ECO:0000313" key="1">
    <source>
        <dbReference type="EMBL" id="AXY75657.1"/>
    </source>
</evidence>
<accession>A0A3B7MPD9</accession>
<dbReference type="KEGG" id="pseg:D3H65_17480"/>
<gene>
    <name evidence="1" type="ORF">D3H65_17480</name>
</gene>
<dbReference type="OrthoDB" id="956932at2"/>
<reference evidence="1 2" key="1">
    <citation type="submission" date="2018-09" db="EMBL/GenBank/DDBJ databases">
        <title>Genome sequencing of strain 6GH32-13.</title>
        <authorList>
            <person name="Weon H.-Y."/>
            <person name="Heo J."/>
            <person name="Kwon S.-W."/>
        </authorList>
    </citation>
    <scope>NUCLEOTIDE SEQUENCE [LARGE SCALE GENOMIC DNA]</scope>
    <source>
        <strain evidence="1 2">5GH32-13</strain>
    </source>
</reference>
<sequence length="101" mass="11432">MDRSAWFVYLYYQPLDRWYFLPGTGVGGATQYRVSMTYSANKVNFYIDKNGAGESYAQAKIVRIVTSSQQAGGRAATGAHPLPDIDFADYEAVRKYYQLPR</sequence>
<dbReference type="EMBL" id="CP032157">
    <property type="protein sequence ID" value="AXY75657.1"/>
    <property type="molecule type" value="Genomic_DNA"/>
</dbReference>
<organism evidence="1 2">
    <name type="scientific">Paraflavitalea soli</name>
    <dbReference type="NCBI Taxonomy" id="2315862"/>
    <lineage>
        <taxon>Bacteria</taxon>
        <taxon>Pseudomonadati</taxon>
        <taxon>Bacteroidota</taxon>
        <taxon>Chitinophagia</taxon>
        <taxon>Chitinophagales</taxon>
        <taxon>Chitinophagaceae</taxon>
        <taxon>Paraflavitalea</taxon>
    </lineage>
</organism>
<keyword evidence="2" id="KW-1185">Reference proteome</keyword>
<proteinExistence type="predicted"/>